<comment type="pathway">
    <text evidence="3">Amino-acid biosynthesis; L-arginine biosynthesis; N(2)-acetyl-L-ornithine from L-glutamate: step 1/4.</text>
</comment>
<evidence type="ECO:0000256" key="9">
    <source>
        <dbReference type="ARBA" id="ARBA00022946"/>
    </source>
</evidence>
<reference evidence="18" key="1">
    <citation type="journal article" date="2018" name="Nat. Microbiol.">
        <title>Leveraging single-cell genomics to expand the fungal tree of life.</title>
        <authorList>
            <person name="Ahrendt S.R."/>
            <person name="Quandt C.A."/>
            <person name="Ciobanu D."/>
            <person name="Clum A."/>
            <person name="Salamov A."/>
            <person name="Andreopoulos B."/>
            <person name="Cheng J.F."/>
            <person name="Woyke T."/>
            <person name="Pelin A."/>
            <person name="Henrissat B."/>
            <person name="Reynolds N.K."/>
            <person name="Benny G.L."/>
            <person name="Smith M.E."/>
            <person name="James T.Y."/>
            <person name="Grigoriev I.V."/>
        </authorList>
    </citation>
    <scope>NUCLEOTIDE SEQUENCE [LARGE SCALE GENOMIC DNA]</scope>
    <source>
        <strain evidence="18">ATCC 52028</strain>
    </source>
</reference>
<keyword evidence="7" id="KW-0028">Amino-acid biosynthesis</keyword>
<comment type="subcellular location">
    <subcellularLocation>
        <location evidence="2">Mitochondrion</location>
    </subcellularLocation>
</comment>
<evidence type="ECO:0000256" key="15">
    <source>
        <dbReference type="SAM" id="MobiDB-lite"/>
    </source>
</evidence>
<dbReference type="UniPathway" id="UPA00068"/>
<keyword evidence="9" id="KW-0809">Transit peptide</keyword>
<organism evidence="17 18">
    <name type="scientific">Caulochytrium protostelioides</name>
    <dbReference type="NCBI Taxonomy" id="1555241"/>
    <lineage>
        <taxon>Eukaryota</taxon>
        <taxon>Fungi</taxon>
        <taxon>Fungi incertae sedis</taxon>
        <taxon>Chytridiomycota</taxon>
        <taxon>Chytridiomycota incertae sedis</taxon>
        <taxon>Chytridiomycetes</taxon>
        <taxon>Caulochytriales</taxon>
        <taxon>Caulochytriaceae</taxon>
        <taxon>Caulochytrium</taxon>
    </lineage>
</organism>
<evidence type="ECO:0000256" key="13">
    <source>
        <dbReference type="ARBA" id="ARBA00033251"/>
    </source>
</evidence>
<dbReference type="GO" id="GO:0006526">
    <property type="term" value="P:L-arginine biosynthetic process"/>
    <property type="evidence" value="ECO:0007669"/>
    <property type="project" value="UniProtKB-UniPathway"/>
</dbReference>
<dbReference type="GO" id="GO:0004042">
    <property type="term" value="F:L-glutamate N-acetyltransferase activity"/>
    <property type="evidence" value="ECO:0007669"/>
    <property type="project" value="TreeGrafter"/>
</dbReference>
<keyword evidence="10" id="KW-0496">Mitochondrion</keyword>
<evidence type="ECO:0000256" key="1">
    <source>
        <dbReference type="ARBA" id="ARBA00002294"/>
    </source>
</evidence>
<evidence type="ECO:0000256" key="3">
    <source>
        <dbReference type="ARBA" id="ARBA00004925"/>
    </source>
</evidence>
<keyword evidence="18" id="KW-1185">Reference proteome</keyword>
<evidence type="ECO:0000256" key="4">
    <source>
        <dbReference type="ARBA" id="ARBA00008694"/>
    </source>
</evidence>
<feature type="region of interest" description="Disordered" evidence="15">
    <location>
        <begin position="224"/>
        <end position="246"/>
    </location>
</feature>
<evidence type="ECO:0000256" key="7">
    <source>
        <dbReference type="ARBA" id="ARBA00022605"/>
    </source>
</evidence>
<dbReference type="PANTHER" id="PTHR23342">
    <property type="entry name" value="N-ACETYLGLUTAMATE SYNTHASE"/>
    <property type="match status" value="1"/>
</dbReference>
<protein>
    <recommendedName>
        <fullName evidence="6">Amino-acid acetyltransferase, mitochondrial</fullName>
        <ecNumber evidence="5">2.3.1.1</ecNumber>
    </recommendedName>
    <alternativeName>
        <fullName evidence="12">Glutamate N-acetyltransferase</fullName>
    </alternativeName>
    <alternativeName>
        <fullName evidence="13">N-acetylglutamate synthase</fullName>
    </alternativeName>
</protein>
<evidence type="ECO:0000256" key="8">
    <source>
        <dbReference type="ARBA" id="ARBA00022679"/>
    </source>
</evidence>
<dbReference type="InterPro" id="IPR006855">
    <property type="entry name" value="Vertebrate-like_GNAT_dom"/>
</dbReference>
<comment type="catalytic activity">
    <reaction evidence="14">
        <text>L-glutamate + acetyl-CoA = N-acetyl-L-glutamate + CoA + H(+)</text>
        <dbReference type="Rhea" id="RHEA:24292"/>
        <dbReference type="ChEBI" id="CHEBI:15378"/>
        <dbReference type="ChEBI" id="CHEBI:29985"/>
        <dbReference type="ChEBI" id="CHEBI:44337"/>
        <dbReference type="ChEBI" id="CHEBI:57287"/>
        <dbReference type="ChEBI" id="CHEBI:57288"/>
        <dbReference type="EC" id="2.3.1.1"/>
    </reaction>
</comment>
<feature type="domain" description="N-acetyltransferase" evidence="16">
    <location>
        <begin position="483"/>
        <end position="653"/>
    </location>
</feature>
<feature type="compositionally biased region" description="Low complexity" evidence="15">
    <location>
        <begin position="224"/>
        <end position="239"/>
    </location>
</feature>
<evidence type="ECO:0000256" key="12">
    <source>
        <dbReference type="ARBA" id="ARBA00030346"/>
    </source>
</evidence>
<evidence type="ECO:0000256" key="14">
    <source>
        <dbReference type="ARBA" id="ARBA00048372"/>
    </source>
</evidence>
<evidence type="ECO:0000313" key="18">
    <source>
        <dbReference type="Proteomes" id="UP000274922"/>
    </source>
</evidence>
<evidence type="ECO:0000256" key="5">
    <source>
        <dbReference type="ARBA" id="ARBA00012697"/>
    </source>
</evidence>
<dbReference type="AlphaFoldDB" id="A0A4P9X3Y1"/>
<comment type="similarity">
    <text evidence="4">Belongs to the acetyltransferase family.</text>
</comment>
<sequence>MLTMATPCGFIAQLPLIATPLLRMMPPAITQIRSHTTYRRAKIRGSVKTAIQNNLLPTPLPSMRGGHGPRAADCRADDGTAPPPTSSTLPGATAPLARRAAELDASVQAERARQHGVAAERELMLRILAAKPTKREATQFLARYRPPVPAPATTAAAVEDETATVAGIETETAPRTPYATGVGFVVLDGSTADHDLVKVGATLARLTRLGMRPVVFVEHPDASAATPATPAKDPMAAAAHGKTPPQYGQPAIAAMRAEATADRSEYAQSIQATFWVAECLDRVGAACQPVYGSGDAIWRSMAAVHGLGQIPVVAPQPAVDAATGARRVDPARGRLVWQTPLERIQAYRAQFPFQLDQPPAVFLMSRDGALRCDQGSPLRFVNLTQWRRTGEAALTAPPRRAKHLSAAAAASRTFAHAGALLDYLGPYASVVACTPHDAEAILNYVILRRPLADDKWMAAPTLSAANRGATLPTRLYTVIQLGLEMTTHTSLATVDLAKLTHCMETSFRKPLDAPAFYARLAPVLDCVLVAGDYYGFAIVTRERAQASSSASAPASTEGHEDEGIAYLDKFAVAPQNQGMGIADILWSGLRARYRDLAWRSNARNPVNKWYFTRSMGNVRSGDGHWMVFFYGEPGNVALDGMRSVCESIPQSFKRMKSIKDS</sequence>
<dbReference type="EMBL" id="ML014259">
    <property type="protein sequence ID" value="RKO99755.1"/>
    <property type="molecule type" value="Genomic_DNA"/>
</dbReference>
<dbReference type="GO" id="GO:0006592">
    <property type="term" value="P:ornithine biosynthetic process"/>
    <property type="evidence" value="ECO:0007669"/>
    <property type="project" value="TreeGrafter"/>
</dbReference>
<dbReference type="Proteomes" id="UP000274922">
    <property type="component" value="Unassembled WGS sequence"/>
</dbReference>
<proteinExistence type="inferred from homology"/>
<dbReference type="PROSITE" id="PS51731">
    <property type="entry name" value="GNAT_NAGS"/>
    <property type="match status" value="1"/>
</dbReference>
<dbReference type="GO" id="GO:0005759">
    <property type="term" value="C:mitochondrial matrix"/>
    <property type="evidence" value="ECO:0007669"/>
    <property type="project" value="TreeGrafter"/>
</dbReference>
<dbReference type="STRING" id="1555241.A0A4P9X3Y1"/>
<dbReference type="PANTHER" id="PTHR23342:SF4">
    <property type="entry name" value="AMINO-ACID ACETYLTRANSFERASE, MITOCHONDRIAL"/>
    <property type="match status" value="1"/>
</dbReference>
<evidence type="ECO:0000313" key="17">
    <source>
        <dbReference type="EMBL" id="RKO99755.1"/>
    </source>
</evidence>
<dbReference type="OrthoDB" id="5585968at2759"/>
<evidence type="ECO:0000256" key="10">
    <source>
        <dbReference type="ARBA" id="ARBA00023128"/>
    </source>
</evidence>
<dbReference type="EC" id="2.3.1.1" evidence="5"/>
<evidence type="ECO:0000256" key="11">
    <source>
        <dbReference type="ARBA" id="ARBA00023315"/>
    </source>
</evidence>
<dbReference type="Pfam" id="PF04768">
    <property type="entry name" value="NAT"/>
    <property type="match status" value="1"/>
</dbReference>
<gene>
    <name evidence="17" type="ORF">CXG81DRAFT_27493</name>
</gene>
<evidence type="ECO:0000256" key="2">
    <source>
        <dbReference type="ARBA" id="ARBA00004173"/>
    </source>
</evidence>
<keyword evidence="11" id="KW-0012">Acyltransferase</keyword>
<keyword evidence="8" id="KW-0808">Transferase</keyword>
<feature type="region of interest" description="Disordered" evidence="15">
    <location>
        <begin position="55"/>
        <end position="92"/>
    </location>
</feature>
<comment type="function">
    <text evidence="1">N-acetylglutamate synthase involved in arginine biosynthesis.</text>
</comment>
<dbReference type="Gene3D" id="3.40.630.30">
    <property type="match status" value="1"/>
</dbReference>
<accession>A0A4P9X3Y1</accession>
<name>A0A4P9X3Y1_9FUNG</name>
<evidence type="ECO:0000259" key="16">
    <source>
        <dbReference type="PROSITE" id="PS51731"/>
    </source>
</evidence>
<evidence type="ECO:0000256" key="6">
    <source>
        <dbReference type="ARBA" id="ARBA00018802"/>
    </source>
</evidence>